<evidence type="ECO:0000313" key="4">
    <source>
        <dbReference type="Proteomes" id="UP001151760"/>
    </source>
</evidence>
<dbReference type="InterPro" id="IPR012337">
    <property type="entry name" value="RNaseH-like_sf"/>
</dbReference>
<keyword evidence="1" id="KW-0175">Coiled coil</keyword>
<comment type="caution">
    <text evidence="3">The sequence shown here is derived from an EMBL/GenBank/DDBJ whole genome shotgun (WGS) entry which is preliminary data.</text>
</comment>
<proteinExistence type="predicted"/>
<protein>
    <submittedName>
        <fullName evidence="3">Reverse transcriptase domain-containing protein</fullName>
    </submittedName>
</protein>
<dbReference type="EMBL" id="BQNB010012276">
    <property type="protein sequence ID" value="GJT01504.1"/>
    <property type="molecule type" value="Genomic_DNA"/>
</dbReference>
<name>A0ABQ5AHK3_9ASTR</name>
<evidence type="ECO:0000313" key="3">
    <source>
        <dbReference type="EMBL" id="GJT01504.1"/>
    </source>
</evidence>
<dbReference type="Proteomes" id="UP001151760">
    <property type="component" value="Unassembled WGS sequence"/>
</dbReference>
<gene>
    <name evidence="3" type="ORF">Tco_0822673</name>
</gene>
<reference evidence="3" key="2">
    <citation type="submission" date="2022-01" db="EMBL/GenBank/DDBJ databases">
        <authorList>
            <person name="Yamashiro T."/>
            <person name="Shiraishi A."/>
            <person name="Satake H."/>
            <person name="Nakayama K."/>
        </authorList>
    </citation>
    <scope>NUCLEOTIDE SEQUENCE</scope>
</reference>
<dbReference type="PANTHER" id="PTHR47266">
    <property type="entry name" value="ENDONUCLEASE-RELATED"/>
    <property type="match status" value="1"/>
</dbReference>
<keyword evidence="3" id="KW-0548">Nucleotidyltransferase</keyword>
<feature type="region of interest" description="Disordered" evidence="2">
    <location>
        <begin position="201"/>
        <end position="227"/>
    </location>
</feature>
<evidence type="ECO:0000256" key="1">
    <source>
        <dbReference type="SAM" id="Coils"/>
    </source>
</evidence>
<sequence length="305" mass="34550">MSRQNLSQRDENPQNSIQVCEIFDIWAIDFMAVPVFKKDKYILVAVDYLSNGLSGSLPTNDARVFAKVMLKYGVIHRLSIAYHLQTSGQVEACHLSVELEHKAYWALKHTNFDIKTAGDHRKVQLNKLNELRDHAYENSLIYKEKTKRIHDAKIKNNVFNVGDQVLLFNSRLKIFSGPSVRLHYGRCLILDPVFEYNKGSQNRSRAEDAGAAPHKHPDLKTDEKPVDKEDQVFLDELERLKRQEKDANDAAEALRKEFAQETKNLLIQVGAAKASSTNIVNTVSTPVSTASPYNGLSLPDLTYPD</sequence>
<dbReference type="SUPFAM" id="SSF53098">
    <property type="entry name" value="Ribonuclease H-like"/>
    <property type="match status" value="1"/>
</dbReference>
<keyword evidence="3" id="KW-0808">Transferase</keyword>
<accession>A0ABQ5AHK3</accession>
<keyword evidence="3" id="KW-0695">RNA-directed DNA polymerase</keyword>
<dbReference type="InterPro" id="IPR052160">
    <property type="entry name" value="Gypsy_RT_Integrase-like"/>
</dbReference>
<evidence type="ECO:0000256" key="2">
    <source>
        <dbReference type="SAM" id="MobiDB-lite"/>
    </source>
</evidence>
<dbReference type="GO" id="GO:0003964">
    <property type="term" value="F:RNA-directed DNA polymerase activity"/>
    <property type="evidence" value="ECO:0007669"/>
    <property type="project" value="UniProtKB-KW"/>
</dbReference>
<feature type="compositionally biased region" description="Basic and acidic residues" evidence="2">
    <location>
        <begin position="215"/>
        <end position="227"/>
    </location>
</feature>
<feature type="coiled-coil region" evidence="1">
    <location>
        <begin position="234"/>
        <end position="264"/>
    </location>
</feature>
<keyword evidence="4" id="KW-1185">Reference proteome</keyword>
<organism evidence="3 4">
    <name type="scientific">Tanacetum coccineum</name>
    <dbReference type="NCBI Taxonomy" id="301880"/>
    <lineage>
        <taxon>Eukaryota</taxon>
        <taxon>Viridiplantae</taxon>
        <taxon>Streptophyta</taxon>
        <taxon>Embryophyta</taxon>
        <taxon>Tracheophyta</taxon>
        <taxon>Spermatophyta</taxon>
        <taxon>Magnoliopsida</taxon>
        <taxon>eudicotyledons</taxon>
        <taxon>Gunneridae</taxon>
        <taxon>Pentapetalae</taxon>
        <taxon>asterids</taxon>
        <taxon>campanulids</taxon>
        <taxon>Asterales</taxon>
        <taxon>Asteraceae</taxon>
        <taxon>Asteroideae</taxon>
        <taxon>Anthemideae</taxon>
        <taxon>Anthemidinae</taxon>
        <taxon>Tanacetum</taxon>
    </lineage>
</organism>
<reference evidence="3" key="1">
    <citation type="journal article" date="2022" name="Int. J. Mol. Sci.">
        <title>Draft Genome of Tanacetum Coccineum: Genomic Comparison of Closely Related Tanacetum-Family Plants.</title>
        <authorList>
            <person name="Yamashiro T."/>
            <person name="Shiraishi A."/>
            <person name="Nakayama K."/>
            <person name="Satake H."/>
        </authorList>
    </citation>
    <scope>NUCLEOTIDE SEQUENCE</scope>
</reference>